<dbReference type="SUPFAM" id="SSF109604">
    <property type="entry name" value="HD-domain/PDEase-like"/>
    <property type="match status" value="1"/>
</dbReference>
<feature type="domain" description="HD/PDEase" evidence="2">
    <location>
        <begin position="124"/>
        <end position="254"/>
    </location>
</feature>
<dbReference type="EMBL" id="AATS01000003">
    <property type="protein sequence ID" value="EAU55204.1"/>
    <property type="molecule type" value="Genomic_DNA"/>
</dbReference>
<accession>Q0F1I7</accession>
<protein>
    <submittedName>
        <fullName evidence="3">HD domain protein</fullName>
    </submittedName>
</protein>
<evidence type="ECO:0000259" key="2">
    <source>
        <dbReference type="SMART" id="SM00471"/>
    </source>
</evidence>
<dbReference type="PANTHER" id="PTHR37294">
    <property type="entry name" value="3'-5' EXORIBONUCLEASE YHAM"/>
    <property type="match status" value="1"/>
</dbReference>
<dbReference type="Proteomes" id="UP000005297">
    <property type="component" value="Unassembled WGS sequence"/>
</dbReference>
<dbReference type="InParanoid" id="Q0F1I7"/>
<dbReference type="InterPro" id="IPR006674">
    <property type="entry name" value="HD_domain"/>
</dbReference>
<dbReference type="eggNOG" id="COG3481">
    <property type="taxonomic scope" value="Bacteria"/>
</dbReference>
<proteinExistence type="predicted"/>
<dbReference type="Pfam" id="PF01966">
    <property type="entry name" value="HD"/>
    <property type="match status" value="1"/>
</dbReference>
<dbReference type="HOGENOM" id="CLU_056349_2_0_0"/>
<organism evidence="3 4">
    <name type="scientific">Mariprofundus ferrooxydans PV-1</name>
    <dbReference type="NCBI Taxonomy" id="314345"/>
    <lineage>
        <taxon>Bacteria</taxon>
        <taxon>Pseudomonadati</taxon>
        <taxon>Pseudomonadota</taxon>
        <taxon>Candidatius Mariprofundia</taxon>
        <taxon>Mariprofundales</taxon>
        <taxon>Mariprofundaceae</taxon>
        <taxon>Mariprofundus</taxon>
    </lineage>
</organism>
<comment type="caution">
    <text evidence="3">The sequence shown here is derived from an EMBL/GenBank/DDBJ whole genome shotgun (WGS) entry which is preliminary data.</text>
</comment>
<dbReference type="GO" id="GO:0031125">
    <property type="term" value="P:rRNA 3'-end processing"/>
    <property type="evidence" value="ECO:0007669"/>
    <property type="project" value="TreeGrafter"/>
</dbReference>
<evidence type="ECO:0000313" key="4">
    <source>
        <dbReference type="Proteomes" id="UP000005297"/>
    </source>
</evidence>
<evidence type="ECO:0000313" key="3">
    <source>
        <dbReference type="EMBL" id="EAU55204.1"/>
    </source>
</evidence>
<dbReference type="Gene3D" id="1.10.3210.10">
    <property type="entry name" value="Hypothetical protein af1432"/>
    <property type="match status" value="1"/>
</dbReference>
<dbReference type="SMART" id="SM00471">
    <property type="entry name" value="HDc"/>
    <property type="match status" value="1"/>
</dbReference>
<name>Q0F1I7_9PROT</name>
<dbReference type="AlphaFoldDB" id="Q0F1I7"/>
<evidence type="ECO:0000256" key="1">
    <source>
        <dbReference type="ARBA" id="ARBA00022801"/>
    </source>
</evidence>
<dbReference type="CDD" id="cd00077">
    <property type="entry name" value="HDc"/>
    <property type="match status" value="1"/>
</dbReference>
<dbReference type="InterPro" id="IPR050798">
    <property type="entry name" value="YhaM_exoribonuc/phosphodiest"/>
</dbReference>
<keyword evidence="4" id="KW-1185">Reference proteome</keyword>
<sequence length="277" mass="31001">MGKDYWKLGLSDHSGKIDAYFWGTPLEPPKTDAVLWISGQGRILGRQVICDVISILELSSWDGCPLLLAPSDIPLPDESALVSSLLDDIGNAELRRLVFQVISDRQFMIATLHAPGSLNHHHAYPGGLIRHTRETMEIVLAQSGNLQPIERDLLLVAAFLHDLGKAYEYNQYRRLTDRGTLLGHEVTLLEMLAPIMNSIWEINHPTRIALLHFLVAKPAPQWTGIRHPRSALVNILRFADKLSGEKDLEQRSYSGGQIGRILRSKVHKQTTEIALSC</sequence>
<dbReference type="PANTHER" id="PTHR37294:SF1">
    <property type="entry name" value="3'-5' EXORIBONUCLEASE YHAM"/>
    <property type="match status" value="1"/>
</dbReference>
<reference evidence="3 4" key="1">
    <citation type="submission" date="2006-09" db="EMBL/GenBank/DDBJ databases">
        <authorList>
            <person name="Emerson D."/>
            <person name="Ferriera S."/>
            <person name="Johnson J."/>
            <person name="Kravitz S."/>
            <person name="Halpern A."/>
            <person name="Remington K."/>
            <person name="Beeson K."/>
            <person name="Tran B."/>
            <person name="Rogers Y.-H."/>
            <person name="Friedman R."/>
            <person name="Venter J.C."/>
        </authorList>
    </citation>
    <scope>NUCLEOTIDE SEQUENCE [LARGE SCALE GENOMIC DNA]</scope>
    <source>
        <strain evidence="3 4">PV-1</strain>
    </source>
</reference>
<dbReference type="GO" id="GO:0016787">
    <property type="term" value="F:hydrolase activity"/>
    <property type="evidence" value="ECO:0007669"/>
    <property type="project" value="UniProtKB-KW"/>
</dbReference>
<keyword evidence="1" id="KW-0378">Hydrolase</keyword>
<gene>
    <name evidence="3" type="ORF">SPV1_10746</name>
</gene>
<dbReference type="InterPro" id="IPR003607">
    <property type="entry name" value="HD/PDEase_dom"/>
</dbReference>